<accession>A0A8E0VP60</accession>
<dbReference type="Gene3D" id="3.30.450.200">
    <property type="match status" value="1"/>
</dbReference>
<reference evidence="3" key="1">
    <citation type="submission" date="2019-05" db="EMBL/GenBank/DDBJ databases">
        <title>Annotation for the trematode Fasciolopsis buski.</title>
        <authorList>
            <person name="Choi Y.-J."/>
        </authorList>
    </citation>
    <scope>NUCLEOTIDE SEQUENCE</scope>
    <source>
        <strain evidence="3">HT</strain>
        <tissue evidence="3">Whole worm</tissue>
    </source>
</reference>
<keyword evidence="4" id="KW-1185">Reference proteome</keyword>
<dbReference type="SMART" id="SM00801">
    <property type="entry name" value="dDENN"/>
    <property type="match status" value="1"/>
</dbReference>
<dbReference type="EMBL" id="LUCM01001443">
    <property type="protein sequence ID" value="KAA0198879.1"/>
    <property type="molecule type" value="Genomic_DNA"/>
</dbReference>
<dbReference type="SMART" id="SM00799">
    <property type="entry name" value="DENN"/>
    <property type="match status" value="1"/>
</dbReference>
<dbReference type="InterPro" id="IPR043153">
    <property type="entry name" value="DENN_C"/>
</dbReference>
<dbReference type="Pfam" id="PF03456">
    <property type="entry name" value="uDENN"/>
    <property type="match status" value="1"/>
</dbReference>
<name>A0A8E0VP60_9TREM</name>
<dbReference type="InterPro" id="IPR037516">
    <property type="entry name" value="Tripartite_DENN"/>
</dbReference>
<dbReference type="GO" id="GO:0032483">
    <property type="term" value="P:regulation of Rab protein signal transduction"/>
    <property type="evidence" value="ECO:0007669"/>
    <property type="project" value="TreeGrafter"/>
</dbReference>
<sequence length="574" mass="64287">MPRLVDYVVLVGYDFDRSSGGESQGRIIQRFPTKSWDDYPYEFHLEAFCQPCGWQLVQNRLPPTFFVAYLTDVVGNPYFAACLTFHEAVTPQQLNAAERITLLSNSADGGGSHNRQMTTQVSHIVSGSVHHLRPAPSKLSPTTSSLHSSESGCSYEVQGQLFCRTRTNNSGFQSHNLDRTDPNLIRPAELYAPKCLVLLARHNHFDVLKNSLSVLYTVFADSLRQYSLEQIIATLLGAIDVPPPGGPRISFSLGAGDRQTIQPAHCTTIPVTRNYVALLFKHLGIHNVILLFSAILSDQKVLLCSRSLNRLTESCQALTALLYPLKYGHTFVPILPKCLIEYLNAPTPFLYGIHSDYRHLLPDLLDVFVVDLDGGSVACPENLPVPQLPEPYFNEVVESLFQILSPELLTADHVYPPKPNDFVPDLVVQDKQLRAVFVRLFASLFSGYRSCLSITRIHPQPVIHFNQSLFIMLRTISAHNEFFERLLSSMRFQQFILERGPPFRVCDVFDEVYDASQPPERTSNLWPIGTEDQDAPSPSGTNRLGLDERLSQKLLENVISILGLPINKSSNVVL</sequence>
<comment type="caution">
    <text evidence="3">The sequence shown here is derived from an EMBL/GenBank/DDBJ whole genome shotgun (WGS) entry which is preliminary data.</text>
</comment>
<dbReference type="PANTHER" id="PTHR12296:SF16">
    <property type="entry name" value="C-MYC PROMOTER-BINDING PROTEIN"/>
    <property type="match status" value="1"/>
</dbReference>
<organism evidence="3 4">
    <name type="scientific">Fasciolopsis buskii</name>
    <dbReference type="NCBI Taxonomy" id="27845"/>
    <lineage>
        <taxon>Eukaryota</taxon>
        <taxon>Metazoa</taxon>
        <taxon>Spiralia</taxon>
        <taxon>Lophotrochozoa</taxon>
        <taxon>Platyhelminthes</taxon>
        <taxon>Trematoda</taxon>
        <taxon>Digenea</taxon>
        <taxon>Plagiorchiida</taxon>
        <taxon>Echinostomata</taxon>
        <taxon>Echinostomatoidea</taxon>
        <taxon>Fasciolidae</taxon>
        <taxon>Fasciolopsis</taxon>
    </lineage>
</organism>
<dbReference type="PROSITE" id="PS50211">
    <property type="entry name" value="DENN"/>
    <property type="match status" value="1"/>
</dbReference>
<evidence type="ECO:0000313" key="3">
    <source>
        <dbReference type="EMBL" id="KAA0198879.1"/>
    </source>
</evidence>
<dbReference type="InterPro" id="IPR005112">
    <property type="entry name" value="dDENN_dom"/>
</dbReference>
<evidence type="ECO:0000259" key="2">
    <source>
        <dbReference type="PROSITE" id="PS50211"/>
    </source>
</evidence>
<feature type="region of interest" description="Disordered" evidence="1">
    <location>
        <begin position="518"/>
        <end position="543"/>
    </location>
</feature>
<dbReference type="OrthoDB" id="74314at2759"/>
<dbReference type="AlphaFoldDB" id="A0A8E0VP60"/>
<dbReference type="PANTHER" id="PTHR12296">
    <property type="entry name" value="DENN DOMAIN-CONTAINING PROTEIN 4"/>
    <property type="match status" value="1"/>
</dbReference>
<dbReference type="SMART" id="SM00800">
    <property type="entry name" value="uDENN"/>
    <property type="match status" value="1"/>
</dbReference>
<dbReference type="GO" id="GO:0005085">
    <property type="term" value="F:guanyl-nucleotide exchange factor activity"/>
    <property type="evidence" value="ECO:0007669"/>
    <property type="project" value="UniProtKB-ARBA"/>
</dbReference>
<dbReference type="InterPro" id="IPR001194">
    <property type="entry name" value="cDENN_dom"/>
</dbReference>
<dbReference type="Gene3D" id="3.40.50.11500">
    <property type="match status" value="1"/>
</dbReference>
<dbReference type="InterPro" id="IPR005113">
    <property type="entry name" value="uDENN_dom"/>
</dbReference>
<evidence type="ECO:0000313" key="4">
    <source>
        <dbReference type="Proteomes" id="UP000728185"/>
    </source>
</evidence>
<dbReference type="Pfam" id="PF02141">
    <property type="entry name" value="DENN"/>
    <property type="match status" value="1"/>
</dbReference>
<proteinExistence type="predicted"/>
<evidence type="ECO:0000256" key="1">
    <source>
        <dbReference type="SAM" id="MobiDB-lite"/>
    </source>
</evidence>
<dbReference type="InterPro" id="IPR051696">
    <property type="entry name" value="DENN_Domain_GEFs"/>
</dbReference>
<gene>
    <name evidence="3" type="ORF">FBUS_01911</name>
</gene>
<dbReference type="Proteomes" id="UP000728185">
    <property type="component" value="Unassembled WGS sequence"/>
</dbReference>
<feature type="domain" description="UDENN" evidence="2">
    <location>
        <begin position="6"/>
        <end position="506"/>
    </location>
</feature>
<dbReference type="GO" id="GO:0031410">
    <property type="term" value="C:cytoplasmic vesicle"/>
    <property type="evidence" value="ECO:0007669"/>
    <property type="project" value="TreeGrafter"/>
</dbReference>
<protein>
    <submittedName>
        <fullName evidence="3">Myotubularin protein 13</fullName>
    </submittedName>
</protein>